<evidence type="ECO:0000256" key="1">
    <source>
        <dbReference type="SAM" id="MobiDB-lite"/>
    </source>
</evidence>
<comment type="caution">
    <text evidence="2">The sequence shown here is derived from an EMBL/GenBank/DDBJ whole genome shotgun (WGS) entry which is preliminary data.</text>
</comment>
<reference evidence="2 3" key="1">
    <citation type="submission" date="2016-08" db="EMBL/GenBank/DDBJ databases">
        <title>A Parts List for Fungal Cellulosomes Revealed by Comparative Genomics.</title>
        <authorList>
            <consortium name="DOE Joint Genome Institute"/>
            <person name="Haitjema C.H."/>
            <person name="Gilmore S.P."/>
            <person name="Henske J.K."/>
            <person name="Solomon K.V."/>
            <person name="De Groot R."/>
            <person name="Kuo A."/>
            <person name="Mondo S.J."/>
            <person name="Salamov A.A."/>
            <person name="Labutti K."/>
            <person name="Zhao Z."/>
            <person name="Chiniquy J."/>
            <person name="Barry K."/>
            <person name="Brewer H.M."/>
            <person name="Purvine S.O."/>
            <person name="Wright A.T."/>
            <person name="Boxma B."/>
            <person name="Van Alen T."/>
            <person name="Hackstein J.H."/>
            <person name="Baker S.E."/>
            <person name="Grigoriev I.V."/>
            <person name="O'Malley M.A."/>
        </authorList>
    </citation>
    <scope>NUCLEOTIDE SEQUENCE [LARGE SCALE GENOMIC DNA]</scope>
    <source>
        <strain evidence="2 3">G1</strain>
    </source>
</reference>
<evidence type="ECO:0000313" key="2">
    <source>
        <dbReference type="EMBL" id="ORY27242.1"/>
    </source>
</evidence>
<keyword evidence="3" id="KW-1185">Reference proteome</keyword>
<name>A0A1Y2AXG1_9FUNG</name>
<dbReference type="Proteomes" id="UP000193920">
    <property type="component" value="Unassembled WGS sequence"/>
</dbReference>
<sequence>MVFKIFCDINVSHIKEEDLYGNENISYEFIPKFDDDKENWDPHCTKKHPSISVQSYESIISKKDNDVPIKNAQEERKKLILGEKESVIENIISKKSKLKEKSSKPISEKKIGPNEKENLKKRKDLESEIEIENVKENLKMQDRKISSYSSENDTIEFEENVISENSITLIQKRKRIEKRQRRPLEDITSLFVPEESLVSPKRTKIVKDDEEKSSEKIDSSLKNSKSISLKEKKESIEKFITCSETSKENKSPKCKTPLGNINHHSSININNNTNIKCINNSQSITISKPCLIDVKKNKPGKRTYRIPKKALKSSPKLINVSPRMLR</sequence>
<evidence type="ECO:0000313" key="3">
    <source>
        <dbReference type="Proteomes" id="UP000193920"/>
    </source>
</evidence>
<feature type="region of interest" description="Disordered" evidence="1">
    <location>
        <begin position="102"/>
        <end position="122"/>
    </location>
</feature>
<protein>
    <submittedName>
        <fullName evidence="2">Uncharacterized protein</fullName>
    </submittedName>
</protein>
<gene>
    <name evidence="2" type="ORF">LY90DRAFT_674404</name>
</gene>
<accession>A0A1Y2AXG1</accession>
<dbReference type="AlphaFoldDB" id="A0A1Y2AXG1"/>
<organism evidence="2 3">
    <name type="scientific">Neocallimastix californiae</name>
    <dbReference type="NCBI Taxonomy" id="1754190"/>
    <lineage>
        <taxon>Eukaryota</taxon>
        <taxon>Fungi</taxon>
        <taxon>Fungi incertae sedis</taxon>
        <taxon>Chytridiomycota</taxon>
        <taxon>Chytridiomycota incertae sedis</taxon>
        <taxon>Neocallimastigomycetes</taxon>
        <taxon>Neocallimastigales</taxon>
        <taxon>Neocallimastigaceae</taxon>
        <taxon>Neocallimastix</taxon>
    </lineage>
</organism>
<dbReference type="EMBL" id="MCOG01000194">
    <property type="protein sequence ID" value="ORY27242.1"/>
    <property type="molecule type" value="Genomic_DNA"/>
</dbReference>
<proteinExistence type="predicted"/>